<dbReference type="OrthoDB" id="16120at2759"/>
<dbReference type="Pfam" id="PF03095">
    <property type="entry name" value="PTPA"/>
    <property type="match status" value="1"/>
</dbReference>
<comment type="catalytic activity">
    <reaction evidence="1 10">
        <text>[protein]-peptidylproline (omega=180) = [protein]-peptidylproline (omega=0)</text>
        <dbReference type="Rhea" id="RHEA:16237"/>
        <dbReference type="Rhea" id="RHEA-COMP:10747"/>
        <dbReference type="Rhea" id="RHEA-COMP:10748"/>
        <dbReference type="ChEBI" id="CHEBI:83833"/>
        <dbReference type="ChEBI" id="CHEBI:83834"/>
        <dbReference type="EC" id="5.2.1.8"/>
    </reaction>
</comment>
<evidence type="ECO:0000256" key="3">
    <source>
        <dbReference type="ARBA" id="ARBA00004496"/>
    </source>
</evidence>
<keyword evidence="6 10" id="KW-0697">Rotamase</keyword>
<gene>
    <name evidence="12" type="ORF">AAP_04356</name>
</gene>
<dbReference type="EMBL" id="AZGZ01000020">
    <property type="protein sequence ID" value="KZZ89601.1"/>
    <property type="molecule type" value="Genomic_DNA"/>
</dbReference>
<comment type="function">
    <text evidence="9">PPIases accelerate the folding of proteins. It catalyzes the cis-trans isomerization of proline imidic peptide bonds in oligopeptides. Acts as a regulatory subunit for PP2A-like phosphatases modulating their activity or substrate specificity, probably by inducing a conformational change in the catalytic subunit, a direct target of the PPIase. Can reactivate inactive phosphatase PP2A-phosphatase methylesterase complexes (PP2Ai) in presence of ATP and Mg(2+) by dissociating the inactive form from the complex.</text>
</comment>
<dbReference type="SUPFAM" id="SSF140984">
    <property type="entry name" value="PTPA-like"/>
    <property type="match status" value="1"/>
</dbReference>
<dbReference type="GO" id="GO:0000159">
    <property type="term" value="C:protein phosphatase type 2A complex"/>
    <property type="evidence" value="ECO:0007669"/>
    <property type="project" value="TreeGrafter"/>
</dbReference>
<dbReference type="InterPro" id="IPR043170">
    <property type="entry name" value="PTPA_C_lid"/>
</dbReference>
<evidence type="ECO:0000256" key="11">
    <source>
        <dbReference type="SAM" id="MobiDB-lite"/>
    </source>
</evidence>
<dbReference type="GO" id="GO:0007052">
    <property type="term" value="P:mitotic spindle organization"/>
    <property type="evidence" value="ECO:0007669"/>
    <property type="project" value="TreeGrafter"/>
</dbReference>
<dbReference type="AlphaFoldDB" id="A0A167X3Y6"/>
<keyword evidence="5 10" id="KW-0963">Cytoplasm</keyword>
<dbReference type="GO" id="GO:0008160">
    <property type="term" value="F:protein tyrosine phosphatase activator activity"/>
    <property type="evidence" value="ECO:0007669"/>
    <property type="project" value="TreeGrafter"/>
</dbReference>
<name>A0A167X3Y6_9EURO</name>
<evidence type="ECO:0000256" key="7">
    <source>
        <dbReference type="ARBA" id="ARBA00023235"/>
    </source>
</evidence>
<dbReference type="InterPro" id="IPR037218">
    <property type="entry name" value="PTPA_sf"/>
</dbReference>
<evidence type="ECO:0000313" key="13">
    <source>
        <dbReference type="Proteomes" id="UP000242877"/>
    </source>
</evidence>
<dbReference type="EC" id="5.2.1.8" evidence="10"/>
<feature type="compositionally biased region" description="Low complexity" evidence="11">
    <location>
        <begin position="376"/>
        <end position="389"/>
    </location>
</feature>
<feature type="compositionally biased region" description="Low complexity" evidence="11">
    <location>
        <begin position="455"/>
        <end position="469"/>
    </location>
</feature>
<evidence type="ECO:0000256" key="5">
    <source>
        <dbReference type="ARBA" id="ARBA00022490"/>
    </source>
</evidence>
<evidence type="ECO:0000256" key="9">
    <source>
        <dbReference type="ARBA" id="ARBA00025287"/>
    </source>
</evidence>
<sequence length="525" mass="58236">MASSSPPSRLPTLAKIDPSSNHVFIEPAKRIRVDQDINTFLCSRAYADIMTFLQQLNRAMVPCKYTSEDGSVKTKTWPLNSKDIIFSEPVQKLCELLDRLEKIIDETPPSTGPRRFGNVAFREWHARVGERAEELVSTLISPRLNPVFLEKKGYGEEAANAETELLKYLLGSFGSAQRLDYGTGHELSFLAFLAGLWKLGYFEKKEYGVEERGIVVGVIEPYIQLMRRLIRTYTLEPAGSHGVWGLDDHFFLPYIFGSAQLCPAVTQDQLTPIEGSIRGAPKPSAVVKRDLVDMERDSNMYFSAIGFIFDVKKGPFWEHSPILFDISGIRDGWGKINKGMIKMYNAEVLSKFPVVQHFPIGSLFRWERDPLIPAPTSSEHTLSSSSSKTYHQPQQSHLSSQTYPKPTQMQAPPSAYSPAGMPMTAAPWASQTPRPDAPNFPKARAPPPMMGGAGAATTGMPMTAAPWATQAPRGGDAQMLSRPNLRSVYPPTGASDRVDSTVSGIRRLDLAREGSERREEDGQGR</sequence>
<proteinExistence type="inferred from homology"/>
<feature type="region of interest" description="Disordered" evidence="11">
    <location>
        <begin position="375"/>
        <end position="525"/>
    </location>
</feature>
<comment type="subcellular location">
    <subcellularLocation>
        <location evidence="3 10">Cytoplasm</location>
    </subcellularLocation>
    <subcellularLocation>
        <location evidence="2">Nucleus</location>
    </subcellularLocation>
</comment>
<dbReference type="InterPro" id="IPR004327">
    <property type="entry name" value="Phstyr_phstse_ac"/>
</dbReference>
<keyword evidence="7 10" id="KW-0413">Isomerase</keyword>
<evidence type="ECO:0000256" key="2">
    <source>
        <dbReference type="ARBA" id="ARBA00004123"/>
    </source>
</evidence>
<evidence type="ECO:0000256" key="8">
    <source>
        <dbReference type="ARBA" id="ARBA00023242"/>
    </source>
</evidence>
<protein>
    <recommendedName>
        <fullName evidence="10">Serine/threonine-protein phosphatase 2A activator</fullName>
        <ecNumber evidence="10">5.2.1.8</ecNumber>
    </recommendedName>
    <alternativeName>
        <fullName evidence="10">Phosphotyrosyl phosphatase activator</fullName>
    </alternativeName>
</protein>
<evidence type="ECO:0000256" key="4">
    <source>
        <dbReference type="ARBA" id="ARBA00011019"/>
    </source>
</evidence>
<reference evidence="12 13" key="1">
    <citation type="journal article" date="2016" name="Genome Biol. Evol.">
        <title>Divergent and convergent evolution of fungal pathogenicity.</title>
        <authorList>
            <person name="Shang Y."/>
            <person name="Xiao G."/>
            <person name="Zheng P."/>
            <person name="Cen K."/>
            <person name="Zhan S."/>
            <person name="Wang C."/>
        </authorList>
    </citation>
    <scope>NUCLEOTIDE SEQUENCE [LARGE SCALE GENOMIC DNA]</scope>
    <source>
        <strain evidence="12 13">ARSEF 7405</strain>
    </source>
</reference>
<dbReference type="GO" id="GO:0005737">
    <property type="term" value="C:cytoplasm"/>
    <property type="evidence" value="ECO:0007669"/>
    <property type="project" value="UniProtKB-SubCell"/>
</dbReference>
<dbReference type="PANTHER" id="PTHR10012">
    <property type="entry name" value="SERINE/THREONINE-PROTEIN PHOSPHATASE 2A REGULATORY SUBUNIT B"/>
    <property type="match status" value="1"/>
</dbReference>
<organism evidence="12 13">
    <name type="scientific">Ascosphaera apis ARSEF 7405</name>
    <dbReference type="NCBI Taxonomy" id="392613"/>
    <lineage>
        <taxon>Eukaryota</taxon>
        <taxon>Fungi</taxon>
        <taxon>Dikarya</taxon>
        <taxon>Ascomycota</taxon>
        <taxon>Pezizomycotina</taxon>
        <taxon>Eurotiomycetes</taxon>
        <taxon>Eurotiomycetidae</taxon>
        <taxon>Onygenales</taxon>
        <taxon>Ascosphaeraceae</taxon>
        <taxon>Ascosphaera</taxon>
    </lineage>
</organism>
<feature type="compositionally biased region" description="Basic and acidic residues" evidence="11">
    <location>
        <begin position="506"/>
        <end position="525"/>
    </location>
</feature>
<evidence type="ECO:0000256" key="1">
    <source>
        <dbReference type="ARBA" id="ARBA00000971"/>
    </source>
</evidence>
<dbReference type="PANTHER" id="PTHR10012:SF3">
    <property type="entry name" value="SERINE_THREONINE-PROTEIN PHOSPHATASE 2A ACTIVATOR 1"/>
    <property type="match status" value="1"/>
</dbReference>
<evidence type="ECO:0000313" key="12">
    <source>
        <dbReference type="EMBL" id="KZZ89601.1"/>
    </source>
</evidence>
<dbReference type="Proteomes" id="UP000242877">
    <property type="component" value="Unassembled WGS sequence"/>
</dbReference>
<dbReference type="CDD" id="cd04087">
    <property type="entry name" value="PTPA"/>
    <property type="match status" value="1"/>
</dbReference>
<keyword evidence="13" id="KW-1185">Reference proteome</keyword>
<comment type="similarity">
    <text evidence="4 10">Belongs to the PTPA-type PPIase family.</text>
</comment>
<keyword evidence="8" id="KW-0539">Nucleus</keyword>
<dbReference type="Gene3D" id="1.20.120.1150">
    <property type="match status" value="1"/>
</dbReference>
<dbReference type="GO" id="GO:0003755">
    <property type="term" value="F:peptidyl-prolyl cis-trans isomerase activity"/>
    <property type="evidence" value="ECO:0007669"/>
    <property type="project" value="UniProtKB-KW"/>
</dbReference>
<evidence type="ECO:0000256" key="6">
    <source>
        <dbReference type="ARBA" id="ARBA00023110"/>
    </source>
</evidence>
<dbReference type="FunFam" id="1.20.120.1150:FF:000003">
    <property type="entry name" value="Serine/threonine-protein phosphatase 2A activator"/>
    <property type="match status" value="1"/>
</dbReference>
<dbReference type="VEuPathDB" id="FungiDB:AAP_04356"/>
<feature type="compositionally biased region" description="Polar residues" evidence="11">
    <location>
        <begin position="390"/>
        <end position="411"/>
    </location>
</feature>
<comment type="caution">
    <text evidence="12">The sequence shown here is derived from an EMBL/GenBank/DDBJ whole genome shotgun (WGS) entry which is preliminary data.</text>
</comment>
<evidence type="ECO:0000256" key="10">
    <source>
        <dbReference type="RuleBase" id="RU361210"/>
    </source>
</evidence>
<dbReference type="GO" id="GO:0005634">
    <property type="term" value="C:nucleus"/>
    <property type="evidence" value="ECO:0007669"/>
    <property type="project" value="UniProtKB-SubCell"/>
</dbReference>
<accession>A0A167X3Y6</accession>